<dbReference type="GO" id="GO:0006099">
    <property type="term" value="P:tricarboxylic acid cycle"/>
    <property type="evidence" value="ECO:0007669"/>
    <property type="project" value="UniProtKB-UniRule"/>
</dbReference>
<dbReference type="UniPathway" id="UPA00223">
    <property type="reaction ID" value="UER01008"/>
</dbReference>
<comment type="similarity">
    <text evidence="4 9">Belongs to the MQO family.</text>
</comment>
<dbReference type="NCBIfam" id="NF003609">
    <property type="entry name" value="PRK05257.2-5"/>
    <property type="match status" value="1"/>
</dbReference>
<gene>
    <name evidence="9" type="primary">mqo</name>
    <name evidence="10" type="ORF">AVDCRST_MAG95-4042</name>
</gene>
<name>A0A6J4JZ70_9BACT</name>
<accession>A0A6J4JZ70</accession>
<dbReference type="NCBIfam" id="NF003603">
    <property type="entry name" value="PRK05257.1-1"/>
    <property type="match status" value="1"/>
</dbReference>
<proteinExistence type="inferred from homology"/>
<comment type="catalytic activity">
    <reaction evidence="1 9">
        <text>(S)-malate + a quinone = a quinol + oxaloacetate</text>
        <dbReference type="Rhea" id="RHEA:46012"/>
        <dbReference type="ChEBI" id="CHEBI:15589"/>
        <dbReference type="ChEBI" id="CHEBI:16452"/>
        <dbReference type="ChEBI" id="CHEBI:24646"/>
        <dbReference type="ChEBI" id="CHEBI:132124"/>
        <dbReference type="EC" id="1.1.5.4"/>
    </reaction>
</comment>
<dbReference type="PANTHER" id="PTHR43104:SF2">
    <property type="entry name" value="L-2-HYDROXYGLUTARATE DEHYDROGENASE, MITOCHONDRIAL"/>
    <property type="match status" value="1"/>
</dbReference>
<dbReference type="NCBIfam" id="NF003612">
    <property type="entry name" value="PRK05257.3-3"/>
    <property type="match status" value="1"/>
</dbReference>
<dbReference type="EC" id="1.1.5.4" evidence="9"/>
<evidence type="ECO:0000256" key="8">
    <source>
        <dbReference type="ARBA" id="ARBA00023002"/>
    </source>
</evidence>
<dbReference type="Gene3D" id="3.50.50.60">
    <property type="entry name" value="FAD/NAD(P)-binding domain"/>
    <property type="match status" value="1"/>
</dbReference>
<keyword evidence="7 9" id="KW-0274">FAD</keyword>
<protein>
    <recommendedName>
        <fullName evidence="9">Probable malate:quinone oxidoreductase</fullName>
        <ecNumber evidence="9">1.1.5.4</ecNumber>
    </recommendedName>
    <alternativeName>
        <fullName evidence="9">MQO</fullName>
    </alternativeName>
    <alternativeName>
        <fullName evidence="9">Malate dehydrogenase [quinone]</fullName>
    </alternativeName>
</protein>
<evidence type="ECO:0000256" key="1">
    <source>
        <dbReference type="ARBA" id="ARBA00001139"/>
    </source>
</evidence>
<dbReference type="NCBIfam" id="NF003608">
    <property type="entry name" value="PRK05257.2-4"/>
    <property type="match status" value="1"/>
</dbReference>
<evidence type="ECO:0000256" key="7">
    <source>
        <dbReference type="ARBA" id="ARBA00022827"/>
    </source>
</evidence>
<dbReference type="NCBIfam" id="NF003605">
    <property type="entry name" value="PRK05257.1-4"/>
    <property type="match status" value="1"/>
</dbReference>
<sequence>MRLKCLKIVIRLLEQVSLNKPGIVIAKDKMNTNDNQIETNPDVVLIGAGIMSATLGMMIKLLQPDISIQIIERLDVAAAESSDAWNNAGTGHSAFCELNYTPELPDGSIDTSKAVKIAESFEISKQFWAFLIQNKLITVPGSFIRRIPHMSFVWGDNNVEYLRKRHKALTQCHLFKGMEYTEDKAKLADWIPVIMEGRDPAQPVAATRMDIGTDVNFGALTRCMFEYLKKSEGVSIHFHEEVRKLRKQDDGTWQLKVKDLATDEKRKLNAKFVFIGAGGGSLPLLEKSDIPEGKGFGGFPVSGQWLVCTNPAIIERHQAKVYGKANVGSPPMSVPHLDTRVINGEKALLFGPYAGFTTKFLKQGSYFDLPLSIKANNLRPMLIAGIKNIPLTRYLINQVRQSPEDRLAALREFVPQARPQDWKLEVAGQRVQVIKKDKKEGGILEFGTEVVSAADGSIAALLGASPGASTAVSIMLSLLQRCFPERFNSEPCQNRIKEIIPSYGQSLAKDASLLAEIRTMTSDILGLDQEETAAPSLSEAGQAR</sequence>
<dbReference type="EMBL" id="CADCTJ010001272">
    <property type="protein sequence ID" value="CAA9291617.1"/>
    <property type="molecule type" value="Genomic_DNA"/>
</dbReference>
<dbReference type="NCBIfam" id="NF003606">
    <property type="entry name" value="PRK05257.2-1"/>
    <property type="match status" value="1"/>
</dbReference>
<evidence type="ECO:0000313" key="10">
    <source>
        <dbReference type="EMBL" id="CAA9291617.1"/>
    </source>
</evidence>
<dbReference type="GO" id="GO:0047545">
    <property type="term" value="F:(S)-2-hydroxyglutarate dehydrogenase activity"/>
    <property type="evidence" value="ECO:0007669"/>
    <property type="project" value="TreeGrafter"/>
</dbReference>
<keyword evidence="8 9" id="KW-0560">Oxidoreductase</keyword>
<evidence type="ECO:0000256" key="2">
    <source>
        <dbReference type="ARBA" id="ARBA00001974"/>
    </source>
</evidence>
<dbReference type="PANTHER" id="PTHR43104">
    <property type="entry name" value="L-2-HYDROXYGLUTARATE DEHYDROGENASE, MITOCHONDRIAL"/>
    <property type="match status" value="1"/>
</dbReference>
<keyword evidence="6 9" id="KW-0285">Flavoprotein</keyword>
<evidence type="ECO:0000256" key="9">
    <source>
        <dbReference type="HAMAP-Rule" id="MF_00212"/>
    </source>
</evidence>
<evidence type="ECO:0000256" key="6">
    <source>
        <dbReference type="ARBA" id="ARBA00022630"/>
    </source>
</evidence>
<dbReference type="NCBIfam" id="NF003614">
    <property type="entry name" value="PRK05257.3-5"/>
    <property type="match status" value="1"/>
</dbReference>
<keyword evidence="5 9" id="KW-0816">Tricarboxylic acid cycle</keyword>
<dbReference type="GO" id="GO:0008924">
    <property type="term" value="F:L-malate dehydrogenase (quinone) activity"/>
    <property type="evidence" value="ECO:0007669"/>
    <property type="project" value="UniProtKB-UniRule"/>
</dbReference>
<comment type="pathway">
    <text evidence="3 9">Carbohydrate metabolism; tricarboxylic acid cycle; oxaloacetate from (S)-malate (quinone route): step 1/1.</text>
</comment>
<dbReference type="NCBIfam" id="NF003604">
    <property type="entry name" value="PRK05257.1-3"/>
    <property type="match status" value="1"/>
</dbReference>
<reference evidence="10" key="1">
    <citation type="submission" date="2020-02" db="EMBL/GenBank/DDBJ databases">
        <authorList>
            <person name="Meier V. D."/>
        </authorList>
    </citation>
    <scope>NUCLEOTIDE SEQUENCE</scope>
    <source>
        <strain evidence="10">AVDCRST_MAG95</strain>
    </source>
</reference>
<dbReference type="HAMAP" id="MF_00212">
    <property type="entry name" value="MQO"/>
    <property type="match status" value="1"/>
</dbReference>
<dbReference type="AlphaFoldDB" id="A0A6J4JZ70"/>
<evidence type="ECO:0000256" key="5">
    <source>
        <dbReference type="ARBA" id="ARBA00022532"/>
    </source>
</evidence>
<organism evidence="10">
    <name type="scientific">uncultured Adhaeribacter sp</name>
    <dbReference type="NCBI Taxonomy" id="448109"/>
    <lineage>
        <taxon>Bacteria</taxon>
        <taxon>Pseudomonadati</taxon>
        <taxon>Bacteroidota</taxon>
        <taxon>Cytophagia</taxon>
        <taxon>Cytophagales</taxon>
        <taxon>Hymenobacteraceae</taxon>
        <taxon>Adhaeribacter</taxon>
        <taxon>environmental samples</taxon>
    </lineage>
</organism>
<dbReference type="InterPro" id="IPR006231">
    <property type="entry name" value="MQO"/>
</dbReference>
<dbReference type="NCBIfam" id="TIGR01320">
    <property type="entry name" value="mal_quin_oxido"/>
    <property type="match status" value="1"/>
</dbReference>
<dbReference type="Pfam" id="PF06039">
    <property type="entry name" value="Mqo"/>
    <property type="match status" value="1"/>
</dbReference>
<evidence type="ECO:0000256" key="3">
    <source>
        <dbReference type="ARBA" id="ARBA00005012"/>
    </source>
</evidence>
<dbReference type="NCBIfam" id="NF003611">
    <property type="entry name" value="PRK05257.3-2"/>
    <property type="match status" value="1"/>
</dbReference>
<dbReference type="InterPro" id="IPR036188">
    <property type="entry name" value="FAD/NAD-bd_sf"/>
</dbReference>
<dbReference type="NCBIfam" id="NF003613">
    <property type="entry name" value="PRK05257.3-4"/>
    <property type="match status" value="1"/>
</dbReference>
<dbReference type="NCBIfam" id="NF009875">
    <property type="entry name" value="PRK13339.1"/>
    <property type="match status" value="1"/>
</dbReference>
<comment type="cofactor">
    <cofactor evidence="2 9">
        <name>FAD</name>
        <dbReference type="ChEBI" id="CHEBI:57692"/>
    </cofactor>
</comment>
<dbReference type="SUPFAM" id="SSF51905">
    <property type="entry name" value="FAD/NAD(P)-binding domain"/>
    <property type="match status" value="1"/>
</dbReference>
<evidence type="ECO:0000256" key="4">
    <source>
        <dbReference type="ARBA" id="ARBA00006389"/>
    </source>
</evidence>